<dbReference type="CDD" id="cd06503">
    <property type="entry name" value="ATP-synt_Fo_b"/>
    <property type="match status" value="1"/>
</dbReference>
<evidence type="ECO:0000256" key="16">
    <source>
        <dbReference type="RuleBase" id="RU003848"/>
    </source>
</evidence>
<evidence type="ECO:0000256" key="2">
    <source>
        <dbReference type="ARBA" id="ARBA00022448"/>
    </source>
</evidence>
<keyword evidence="8 15" id="KW-0406">Ion transport</keyword>
<dbReference type="PANTHER" id="PTHR33445">
    <property type="entry name" value="ATP SYNTHASE SUBUNIT B', CHLOROPLASTIC"/>
    <property type="match status" value="1"/>
</dbReference>
<comment type="subunit">
    <text evidence="15">F-type ATPases have 2 components, F(1) - the catalytic core - and F(0) - the membrane proton channel. F(1) has five subunits: alpha(3), beta(3), gamma(1), delta(1), epsilon(1). F(0) has three main subunits: a(1), b(2) and c(10-14). The alpha and beta chains form an alternating ring which encloses part of the gamma chain. F(1) is attached to F(0) by a central stalk formed by the gamma and epsilon chains, while a peripheral stalk is formed by the delta and b chains.</text>
</comment>
<gene>
    <name evidence="15" type="primary">atpF</name>
    <name evidence="18" type="ORF">SAMN02927921_01662</name>
</gene>
<keyword evidence="6 15" id="KW-0375">Hydrogen ion transport</keyword>
<dbReference type="GO" id="GO:0046961">
    <property type="term" value="F:proton-transporting ATPase activity, rotational mechanism"/>
    <property type="evidence" value="ECO:0007669"/>
    <property type="project" value="TreeGrafter"/>
</dbReference>
<dbReference type="OrthoDB" id="9795289at2"/>
<dbReference type="Pfam" id="PF00430">
    <property type="entry name" value="ATP-synt_B"/>
    <property type="match status" value="1"/>
</dbReference>
<evidence type="ECO:0000256" key="3">
    <source>
        <dbReference type="ARBA" id="ARBA00022475"/>
    </source>
</evidence>
<evidence type="ECO:0000256" key="12">
    <source>
        <dbReference type="ARBA" id="ARBA00025614"/>
    </source>
</evidence>
<dbReference type="STRING" id="1150368.SAMN02927921_01662"/>
<keyword evidence="17" id="KW-0175">Coiled coil</keyword>
<dbReference type="GO" id="GO:0012505">
    <property type="term" value="C:endomembrane system"/>
    <property type="evidence" value="ECO:0007669"/>
    <property type="project" value="UniProtKB-SubCell"/>
</dbReference>
<comment type="subunit">
    <text evidence="13">F-type ATPases have 2 components, F(1) - the catalytic core - and F(0) - the membrane proton channel. F(1) has five subunits: alpha(3), beta(3), gamma(1), delta(1), epsilon(1). F(0) has four main subunits: a(1), b(2) and c(10-14). The alpha and beta chains form an alternating ring which encloses part of the gamma chain. F(1) is attached to F(0) by a central stalk formed by the gamma and epsilon chains, while a peripheral stalk is formed by the delta and b chains.</text>
</comment>
<dbReference type="GO" id="GO:0046933">
    <property type="term" value="F:proton-transporting ATP synthase activity, rotational mechanism"/>
    <property type="evidence" value="ECO:0007669"/>
    <property type="project" value="UniProtKB-UniRule"/>
</dbReference>
<dbReference type="PANTHER" id="PTHR33445:SF1">
    <property type="entry name" value="ATP SYNTHASE SUBUNIT B"/>
    <property type="match status" value="1"/>
</dbReference>
<comment type="subcellular location">
    <subcellularLocation>
        <location evidence="15">Cell membrane</location>
        <topology evidence="15">Single-pass membrane protein</topology>
    </subcellularLocation>
    <subcellularLocation>
        <location evidence="14">Endomembrane system</location>
        <topology evidence="14">Single-pass membrane protein</topology>
    </subcellularLocation>
</comment>
<keyword evidence="10 15" id="KW-0066">ATP synthesis</keyword>
<accession>A0A1K1P6T4</accession>
<feature type="transmembrane region" description="Helical" evidence="15">
    <location>
        <begin position="6"/>
        <end position="24"/>
    </location>
</feature>
<evidence type="ECO:0000256" key="8">
    <source>
        <dbReference type="ARBA" id="ARBA00023065"/>
    </source>
</evidence>
<dbReference type="Gene3D" id="1.20.5.620">
    <property type="entry name" value="F1F0 ATP synthase subunit B, membrane domain"/>
    <property type="match status" value="1"/>
</dbReference>
<dbReference type="NCBIfam" id="TIGR01144">
    <property type="entry name" value="ATP_synt_b"/>
    <property type="match status" value="1"/>
</dbReference>
<evidence type="ECO:0000256" key="13">
    <source>
        <dbReference type="ARBA" id="ARBA00026054"/>
    </source>
</evidence>
<comment type="similarity">
    <text evidence="1 15 16">Belongs to the ATPase B chain family.</text>
</comment>
<dbReference type="GO" id="GO:0005886">
    <property type="term" value="C:plasma membrane"/>
    <property type="evidence" value="ECO:0007669"/>
    <property type="project" value="UniProtKB-SubCell"/>
</dbReference>
<keyword evidence="9 15" id="KW-0472">Membrane</keyword>
<keyword evidence="19" id="KW-1185">Reference proteome</keyword>
<evidence type="ECO:0000313" key="18">
    <source>
        <dbReference type="EMBL" id="SFW43490.1"/>
    </source>
</evidence>
<keyword evidence="7 15" id="KW-1133">Transmembrane helix</keyword>
<evidence type="ECO:0000256" key="17">
    <source>
        <dbReference type="SAM" id="Coils"/>
    </source>
</evidence>
<feature type="coiled-coil region" evidence="17">
    <location>
        <begin position="43"/>
        <end position="140"/>
    </location>
</feature>
<keyword evidence="3 15" id="KW-1003">Cell membrane</keyword>
<dbReference type="NCBIfam" id="NF011041">
    <property type="entry name" value="PRK14471.1"/>
    <property type="match status" value="1"/>
</dbReference>
<dbReference type="SUPFAM" id="SSF81573">
    <property type="entry name" value="F1F0 ATP synthase subunit B, membrane domain"/>
    <property type="match status" value="1"/>
</dbReference>
<dbReference type="InterPro" id="IPR002146">
    <property type="entry name" value="ATP_synth_b/b'su_bac/chlpt"/>
</dbReference>
<keyword evidence="4 15" id="KW-0138">CF(0)</keyword>
<dbReference type="EMBL" id="FPJE01000007">
    <property type="protein sequence ID" value="SFW43490.1"/>
    <property type="molecule type" value="Genomic_DNA"/>
</dbReference>
<organism evidence="18 19">
    <name type="scientific">Sinomicrobium oceani</name>
    <dbReference type="NCBI Taxonomy" id="1150368"/>
    <lineage>
        <taxon>Bacteria</taxon>
        <taxon>Pseudomonadati</taxon>
        <taxon>Bacteroidota</taxon>
        <taxon>Flavobacteriia</taxon>
        <taxon>Flavobacteriales</taxon>
        <taxon>Flavobacteriaceae</taxon>
        <taxon>Sinomicrobium</taxon>
    </lineage>
</organism>
<evidence type="ECO:0000256" key="5">
    <source>
        <dbReference type="ARBA" id="ARBA00022692"/>
    </source>
</evidence>
<comment type="function">
    <text evidence="12">Component of the F(0) channel, it forms part of the peripheral stalk, linking F(1) to F(0). The b'-subunit is a diverged and duplicated form of b found in plants and photosynthetic bacteria.</text>
</comment>
<dbReference type="InterPro" id="IPR050059">
    <property type="entry name" value="ATP_synthase_B_chain"/>
</dbReference>
<reference evidence="18 19" key="1">
    <citation type="submission" date="2016-11" db="EMBL/GenBank/DDBJ databases">
        <authorList>
            <person name="Jaros S."/>
            <person name="Januszkiewicz K."/>
            <person name="Wedrychowicz H."/>
        </authorList>
    </citation>
    <scope>NUCLEOTIDE SEQUENCE [LARGE SCALE GENOMIC DNA]</scope>
    <source>
        <strain evidence="18 19">CGMCC 1.12145</strain>
    </source>
</reference>
<dbReference type="HAMAP" id="MF_01398">
    <property type="entry name" value="ATP_synth_b_bprime"/>
    <property type="match status" value="1"/>
</dbReference>
<evidence type="ECO:0000256" key="4">
    <source>
        <dbReference type="ARBA" id="ARBA00022547"/>
    </source>
</evidence>
<dbReference type="RefSeq" id="WP_072316887.1">
    <property type="nucleotide sequence ID" value="NZ_FPJE01000007.1"/>
</dbReference>
<evidence type="ECO:0000256" key="9">
    <source>
        <dbReference type="ARBA" id="ARBA00023136"/>
    </source>
</evidence>
<evidence type="ECO:0000256" key="7">
    <source>
        <dbReference type="ARBA" id="ARBA00022989"/>
    </source>
</evidence>
<evidence type="ECO:0000256" key="11">
    <source>
        <dbReference type="ARBA" id="ARBA00025198"/>
    </source>
</evidence>
<sequence>MNITHPESLIFWTVLVFVILLVLLRKYAWKPILGAVKSRETSINDALAAAEEARKEMQNLKADNERILKEARAERDSLLKEAREMKEKIIADAKEEAQEQGSKIIAQAKAAIEGEKRAALAELKNQVASLSVEIAEKVVKQEFSDKDKQLELVGNMLGEVDTTLN</sequence>
<evidence type="ECO:0000256" key="1">
    <source>
        <dbReference type="ARBA" id="ARBA00005513"/>
    </source>
</evidence>
<dbReference type="InterPro" id="IPR005864">
    <property type="entry name" value="ATP_synth_F0_bsu_bac"/>
</dbReference>
<evidence type="ECO:0000256" key="10">
    <source>
        <dbReference type="ARBA" id="ARBA00023310"/>
    </source>
</evidence>
<evidence type="ECO:0000313" key="19">
    <source>
        <dbReference type="Proteomes" id="UP000182248"/>
    </source>
</evidence>
<evidence type="ECO:0000256" key="6">
    <source>
        <dbReference type="ARBA" id="ARBA00022781"/>
    </source>
</evidence>
<evidence type="ECO:0000256" key="14">
    <source>
        <dbReference type="ARBA" id="ARBA00037847"/>
    </source>
</evidence>
<keyword evidence="5 15" id="KW-0812">Transmembrane</keyword>
<name>A0A1K1P6T4_9FLAO</name>
<dbReference type="Proteomes" id="UP000182248">
    <property type="component" value="Unassembled WGS sequence"/>
</dbReference>
<dbReference type="AlphaFoldDB" id="A0A1K1P6T4"/>
<proteinExistence type="inferred from homology"/>
<keyword evidence="2 15" id="KW-0813">Transport</keyword>
<evidence type="ECO:0000256" key="15">
    <source>
        <dbReference type="HAMAP-Rule" id="MF_01398"/>
    </source>
</evidence>
<protein>
    <recommendedName>
        <fullName evidence="15">ATP synthase subunit b</fullName>
    </recommendedName>
    <alternativeName>
        <fullName evidence="15">ATP synthase F(0) sector subunit b</fullName>
    </alternativeName>
    <alternativeName>
        <fullName evidence="15">ATPase subunit I</fullName>
    </alternativeName>
    <alternativeName>
        <fullName evidence="15">F-type ATPase subunit b</fullName>
        <shortName evidence="15">F-ATPase subunit b</shortName>
    </alternativeName>
</protein>
<dbReference type="InterPro" id="IPR028987">
    <property type="entry name" value="ATP_synth_B-like_membr_sf"/>
</dbReference>
<dbReference type="GO" id="GO:0045259">
    <property type="term" value="C:proton-transporting ATP synthase complex"/>
    <property type="evidence" value="ECO:0007669"/>
    <property type="project" value="UniProtKB-KW"/>
</dbReference>
<comment type="function">
    <text evidence="11 15">F(1)F(0) ATP synthase produces ATP from ADP in the presence of a proton or sodium gradient. F-type ATPases consist of two structural domains, F(1) containing the extramembraneous catalytic core and F(0) containing the membrane proton channel, linked together by a central stalk and a peripheral stalk. During catalysis, ATP synthesis in the catalytic domain of F(1) is coupled via a rotary mechanism of the central stalk subunits to proton translocation.</text>
</comment>